<evidence type="ECO:0000256" key="1">
    <source>
        <dbReference type="SAM" id="MobiDB-lite"/>
    </source>
</evidence>
<sequence length="137" mass="15431">METLRMMRELLEEQELETLVDRIEKLSRPLQLEISSYVDDMLINDWAPIADIEETPTADVFGEGFQNDDAPSADGDDLETTPQPHASQEAEQDQREALVDDPQLTEAELDARLDRSTSREAIGLDDHDDGAQKHGRP</sequence>
<protein>
    <recommendedName>
        <fullName evidence="4">RNA polymerase sigma factor</fullName>
    </recommendedName>
</protein>
<gene>
    <name evidence="2" type="ORF">D2E76_23100</name>
</gene>
<feature type="region of interest" description="Disordered" evidence="1">
    <location>
        <begin position="57"/>
        <end position="137"/>
    </location>
</feature>
<comment type="caution">
    <text evidence="2">The sequence shown here is derived from an EMBL/GenBank/DDBJ whole genome shotgun (WGS) entry which is preliminary data.</text>
</comment>
<evidence type="ECO:0000313" key="3">
    <source>
        <dbReference type="Proteomes" id="UP000284557"/>
    </source>
</evidence>
<dbReference type="AlphaFoldDB" id="A0ABD7HIN8"/>
<name>A0ABD7HIN8_9MYCO</name>
<proteinExistence type="predicted"/>
<feature type="compositionally biased region" description="Basic and acidic residues" evidence="1">
    <location>
        <begin position="109"/>
        <end position="137"/>
    </location>
</feature>
<evidence type="ECO:0008006" key="4">
    <source>
        <dbReference type="Google" id="ProtNLM"/>
    </source>
</evidence>
<reference evidence="2 3" key="1">
    <citation type="submission" date="2018-08" db="EMBL/GenBank/DDBJ databases">
        <title>Linezolid Resistance in Mycobacterium abscessus: MIC Distribution and Comprehensive Investigation of Resistance Mechanisms.</title>
        <authorList>
            <person name="Ye M."/>
            <person name="Xu L."/>
            <person name="Zou Y."/>
            <person name="Li B."/>
            <person name="Guo Q."/>
            <person name="Zhang Y."/>
            <person name="Zhan M."/>
            <person name="Xu B."/>
            <person name="Yu F."/>
            <person name="Zhang Z."/>
            <person name="Chu H."/>
        </authorList>
    </citation>
    <scope>NUCLEOTIDE SEQUENCE [LARGE SCALE GENOMIC DNA]</scope>
    <source>
        <strain evidence="2 3">G143</strain>
    </source>
</reference>
<evidence type="ECO:0000313" key="2">
    <source>
        <dbReference type="EMBL" id="RIT32701.1"/>
    </source>
</evidence>
<dbReference type="EMBL" id="QXBN01000023">
    <property type="protein sequence ID" value="RIT32701.1"/>
    <property type="molecule type" value="Genomic_DNA"/>
</dbReference>
<dbReference type="Proteomes" id="UP000284557">
    <property type="component" value="Unassembled WGS sequence"/>
</dbReference>
<organism evidence="2 3">
    <name type="scientific">Mycobacteroides abscessus</name>
    <dbReference type="NCBI Taxonomy" id="36809"/>
    <lineage>
        <taxon>Bacteria</taxon>
        <taxon>Bacillati</taxon>
        <taxon>Actinomycetota</taxon>
        <taxon>Actinomycetes</taxon>
        <taxon>Mycobacteriales</taxon>
        <taxon>Mycobacteriaceae</taxon>
        <taxon>Mycobacteroides</taxon>
    </lineage>
</organism>
<accession>A0ABD7HIN8</accession>